<dbReference type="InterPro" id="IPR011009">
    <property type="entry name" value="Kinase-like_dom_sf"/>
</dbReference>
<gene>
    <name evidence="2" type="ORF">ACFP57_03760</name>
</gene>
<name>A0ABW1WXW5_9ACTN</name>
<accession>A0ABW1WXW5</accession>
<protein>
    <submittedName>
        <fullName evidence="2">Phosphotransferase</fullName>
    </submittedName>
</protein>
<evidence type="ECO:0000313" key="3">
    <source>
        <dbReference type="Proteomes" id="UP001596266"/>
    </source>
</evidence>
<dbReference type="Proteomes" id="UP001596266">
    <property type="component" value="Unassembled WGS sequence"/>
</dbReference>
<keyword evidence="3" id="KW-1185">Reference proteome</keyword>
<dbReference type="InterPro" id="IPR002575">
    <property type="entry name" value="Aminoglycoside_PTrfase"/>
</dbReference>
<dbReference type="SUPFAM" id="SSF56112">
    <property type="entry name" value="Protein kinase-like (PK-like)"/>
    <property type="match status" value="1"/>
</dbReference>
<proteinExistence type="predicted"/>
<dbReference type="EMBL" id="JBHSUA010000009">
    <property type="protein sequence ID" value="MFC6396105.1"/>
    <property type="molecule type" value="Genomic_DNA"/>
</dbReference>
<evidence type="ECO:0000259" key="1">
    <source>
        <dbReference type="Pfam" id="PF01636"/>
    </source>
</evidence>
<dbReference type="RefSeq" id="WP_343885276.1">
    <property type="nucleotide sequence ID" value="NZ_BAAAKI010000004.1"/>
</dbReference>
<dbReference type="Pfam" id="PF01636">
    <property type="entry name" value="APH"/>
    <property type="match status" value="1"/>
</dbReference>
<sequence length="271" mass="29962">MTDLSDVEWGDVVSDSGGVLIAEGVIGDRDVVVKRYRDPEQVREVANYALLGRLGVPTLEVVAAGEDWIALEDLSSSFDWRIATQDDLRDDQVLGLLADWYEQLHRAGMGVGELDGLLDEVDVLTPQTLALLAERRPELADGLSALAPRLEQWLAINAELPSTLVFNDFSWTNLVVGNWRPAAMPIDLGMLGRGNRHRDLRHVTSQLHPEAARVFLAAYDDRLAARGEQLDPREAEVDEPLAHLVALVSTLGFDQLPVWAEASAEWVRTRA</sequence>
<evidence type="ECO:0000313" key="2">
    <source>
        <dbReference type="EMBL" id="MFC6396105.1"/>
    </source>
</evidence>
<organism evidence="2 3">
    <name type="scientific">Luteococcus sanguinis</name>
    <dbReference type="NCBI Taxonomy" id="174038"/>
    <lineage>
        <taxon>Bacteria</taxon>
        <taxon>Bacillati</taxon>
        <taxon>Actinomycetota</taxon>
        <taxon>Actinomycetes</taxon>
        <taxon>Propionibacteriales</taxon>
        <taxon>Propionibacteriaceae</taxon>
        <taxon>Luteococcus</taxon>
    </lineage>
</organism>
<comment type="caution">
    <text evidence="2">The sequence shown here is derived from an EMBL/GenBank/DDBJ whole genome shotgun (WGS) entry which is preliminary data.</text>
</comment>
<reference evidence="3" key="1">
    <citation type="journal article" date="2019" name="Int. J. Syst. Evol. Microbiol.">
        <title>The Global Catalogue of Microorganisms (GCM) 10K type strain sequencing project: providing services to taxonomists for standard genome sequencing and annotation.</title>
        <authorList>
            <consortium name="The Broad Institute Genomics Platform"/>
            <consortium name="The Broad Institute Genome Sequencing Center for Infectious Disease"/>
            <person name="Wu L."/>
            <person name="Ma J."/>
        </authorList>
    </citation>
    <scope>NUCLEOTIDE SEQUENCE [LARGE SCALE GENOMIC DNA]</scope>
    <source>
        <strain evidence="3">CGMCC 1.15277</strain>
    </source>
</reference>
<feature type="domain" description="Aminoglycoside phosphotransferase" evidence="1">
    <location>
        <begin position="27"/>
        <end position="221"/>
    </location>
</feature>